<organism evidence="2 3">
    <name type="scientific">Homarus americanus</name>
    <name type="common">American lobster</name>
    <dbReference type="NCBI Taxonomy" id="6706"/>
    <lineage>
        <taxon>Eukaryota</taxon>
        <taxon>Metazoa</taxon>
        <taxon>Ecdysozoa</taxon>
        <taxon>Arthropoda</taxon>
        <taxon>Crustacea</taxon>
        <taxon>Multicrustacea</taxon>
        <taxon>Malacostraca</taxon>
        <taxon>Eumalacostraca</taxon>
        <taxon>Eucarida</taxon>
        <taxon>Decapoda</taxon>
        <taxon>Pleocyemata</taxon>
        <taxon>Astacidea</taxon>
        <taxon>Nephropoidea</taxon>
        <taxon>Nephropidae</taxon>
        <taxon>Homarus</taxon>
    </lineage>
</organism>
<feature type="signal peptide" evidence="1">
    <location>
        <begin position="1"/>
        <end position="22"/>
    </location>
</feature>
<proteinExistence type="predicted"/>
<keyword evidence="1" id="KW-0732">Signal</keyword>
<evidence type="ECO:0000256" key="1">
    <source>
        <dbReference type="SAM" id="SignalP"/>
    </source>
</evidence>
<protein>
    <submittedName>
        <fullName evidence="2">Uncharacterized protein</fullName>
    </submittedName>
</protein>
<feature type="chain" id="PRO_5035219252" evidence="1">
    <location>
        <begin position="23"/>
        <end position="129"/>
    </location>
</feature>
<keyword evidence="3" id="KW-1185">Reference proteome</keyword>
<dbReference type="AlphaFoldDB" id="A0A8J5TV75"/>
<sequence length="129" mass="14332">MTGTYLKGTLVVVVALVVTAQALNYDSHQTAKACPPQIQYVTITQSVPRHVTKTEFLTDTQYVTQVTTQYLTETQVVPEYVTTTQSLDLYVTETVRHYVTATIPQPHYVTVQADCQPQGGYGGRPMPSY</sequence>
<evidence type="ECO:0000313" key="3">
    <source>
        <dbReference type="Proteomes" id="UP000747542"/>
    </source>
</evidence>
<evidence type="ECO:0000313" key="2">
    <source>
        <dbReference type="EMBL" id="KAG7177813.1"/>
    </source>
</evidence>
<dbReference type="Proteomes" id="UP000747542">
    <property type="component" value="Unassembled WGS sequence"/>
</dbReference>
<gene>
    <name evidence="2" type="ORF">Hamer_G023791</name>
</gene>
<name>A0A8J5TV75_HOMAM</name>
<reference evidence="2" key="1">
    <citation type="journal article" date="2021" name="Sci. Adv.">
        <title>The American lobster genome reveals insights on longevity, neural, and immune adaptations.</title>
        <authorList>
            <person name="Polinski J.M."/>
            <person name="Zimin A.V."/>
            <person name="Clark K.F."/>
            <person name="Kohn A.B."/>
            <person name="Sadowski N."/>
            <person name="Timp W."/>
            <person name="Ptitsyn A."/>
            <person name="Khanna P."/>
            <person name="Romanova D.Y."/>
            <person name="Williams P."/>
            <person name="Greenwood S.J."/>
            <person name="Moroz L.L."/>
            <person name="Walt D.R."/>
            <person name="Bodnar A.G."/>
        </authorList>
    </citation>
    <scope>NUCLEOTIDE SEQUENCE</scope>
    <source>
        <strain evidence="2">GMGI-L3</strain>
    </source>
</reference>
<dbReference type="EMBL" id="JAHLQT010001720">
    <property type="protein sequence ID" value="KAG7177813.1"/>
    <property type="molecule type" value="Genomic_DNA"/>
</dbReference>
<dbReference type="OrthoDB" id="6371950at2759"/>
<comment type="caution">
    <text evidence="2">The sequence shown here is derived from an EMBL/GenBank/DDBJ whole genome shotgun (WGS) entry which is preliminary data.</text>
</comment>
<accession>A0A8J5TV75</accession>